<comment type="caution">
    <text evidence="1">The sequence shown here is derived from an EMBL/GenBank/DDBJ whole genome shotgun (WGS) entry which is preliminary data.</text>
</comment>
<dbReference type="AlphaFoldDB" id="A0A419UX08"/>
<evidence type="ECO:0000313" key="2">
    <source>
        <dbReference type="Proteomes" id="UP000285120"/>
    </source>
</evidence>
<keyword evidence="2" id="KW-1185">Reference proteome</keyword>
<gene>
    <name evidence="1" type="ORF">ATL39_3108</name>
</gene>
<name>A0A419UX08_9BACL</name>
<proteinExistence type="predicted"/>
<sequence length="232" mass="25806">MKAIGLDGCRGGWIAAFAENGKTYKIEVLTSLSQLRPEPGISIWVDMPLGLPAASEYPRQVEALARQKLGKRRSSVFPVPCREVLVCRSYQEANVLHKQLTGAGLQKQTWFLFPKIKEVEAFSIESSVKEAHPEVLFADVYGEPLSASKKTNQGITQRLDLLEQLDPGICSLFTKTVGLYPRKICSRDDIIDASVLAITACHPEWRSDGIDQHPAYSAEGQEMNMRTVKYLP</sequence>
<evidence type="ECO:0000313" key="1">
    <source>
        <dbReference type="EMBL" id="RKD69682.1"/>
    </source>
</evidence>
<dbReference type="RefSeq" id="WP_170146958.1">
    <property type="nucleotide sequence ID" value="NZ_RAPK01000011.1"/>
</dbReference>
<dbReference type="Proteomes" id="UP000285120">
    <property type="component" value="Unassembled WGS sequence"/>
</dbReference>
<dbReference type="Pfam" id="PF04250">
    <property type="entry name" value="DUF429"/>
    <property type="match status" value="1"/>
</dbReference>
<accession>A0A419UX08</accession>
<dbReference type="InterPro" id="IPR007362">
    <property type="entry name" value="DUF429"/>
</dbReference>
<dbReference type="EMBL" id="RAPK01000011">
    <property type="protein sequence ID" value="RKD69682.1"/>
    <property type="molecule type" value="Genomic_DNA"/>
</dbReference>
<organism evidence="1 2">
    <name type="scientific">Sinobaca qinghaiensis</name>
    <dbReference type="NCBI Taxonomy" id="342944"/>
    <lineage>
        <taxon>Bacteria</taxon>
        <taxon>Bacillati</taxon>
        <taxon>Bacillota</taxon>
        <taxon>Bacilli</taxon>
        <taxon>Bacillales</taxon>
        <taxon>Sporolactobacillaceae</taxon>
        <taxon>Sinobaca</taxon>
    </lineage>
</organism>
<protein>
    <submittedName>
        <fullName evidence="1">Putative RNase H-like nuclease</fullName>
    </submittedName>
</protein>
<reference evidence="1 2" key="1">
    <citation type="submission" date="2018-09" db="EMBL/GenBank/DDBJ databases">
        <title>Genomic Encyclopedia of Archaeal and Bacterial Type Strains, Phase II (KMG-II): from individual species to whole genera.</title>
        <authorList>
            <person name="Goeker M."/>
        </authorList>
    </citation>
    <scope>NUCLEOTIDE SEQUENCE [LARGE SCALE GENOMIC DNA]</scope>
    <source>
        <strain evidence="1 2">DSM 17008</strain>
    </source>
</reference>